<sequence length="150" mass="16395">MARITAAIERSRSSDPEDVAGAAADFDAIWAEIGADGDPFHRCVLAHYAADVAPELTDELTWDQRALAAAAEVTDERVQRHHAGLRIAAFYPSLHLNLAEDHRQLGDVEQAREHLRHARERLHVLGSGGADGYAATIRTALDRIERELGG</sequence>
<organism evidence="1 2">
    <name type="scientific">Pseudonocardia bannensis</name>
    <dbReference type="NCBI Taxonomy" id="630973"/>
    <lineage>
        <taxon>Bacteria</taxon>
        <taxon>Bacillati</taxon>
        <taxon>Actinomycetota</taxon>
        <taxon>Actinomycetes</taxon>
        <taxon>Pseudonocardiales</taxon>
        <taxon>Pseudonocardiaceae</taxon>
        <taxon>Pseudonocardia</taxon>
    </lineage>
</organism>
<protein>
    <recommendedName>
        <fullName evidence="3">Tetratricopeptide repeat protein</fullName>
    </recommendedName>
</protein>
<dbReference type="Proteomes" id="UP000586918">
    <property type="component" value="Unassembled WGS sequence"/>
</dbReference>
<dbReference type="AlphaFoldDB" id="A0A848DN21"/>
<evidence type="ECO:0008006" key="3">
    <source>
        <dbReference type="Google" id="ProtNLM"/>
    </source>
</evidence>
<comment type="caution">
    <text evidence="1">The sequence shown here is derived from an EMBL/GenBank/DDBJ whole genome shotgun (WGS) entry which is preliminary data.</text>
</comment>
<reference evidence="1 2" key="1">
    <citation type="submission" date="2020-04" db="EMBL/GenBank/DDBJ databases">
        <authorList>
            <person name="Klaysubun C."/>
            <person name="Duangmal K."/>
            <person name="Lipun K."/>
        </authorList>
    </citation>
    <scope>NUCLEOTIDE SEQUENCE [LARGE SCALE GENOMIC DNA]</scope>
    <source>
        <strain evidence="1 2">DSM 45300</strain>
    </source>
</reference>
<evidence type="ECO:0000313" key="1">
    <source>
        <dbReference type="EMBL" id="NMH94152.1"/>
    </source>
</evidence>
<dbReference type="EMBL" id="JAAXKZ010000097">
    <property type="protein sequence ID" value="NMH94152.1"/>
    <property type="molecule type" value="Genomic_DNA"/>
</dbReference>
<keyword evidence="2" id="KW-1185">Reference proteome</keyword>
<name>A0A848DN21_9PSEU</name>
<gene>
    <name evidence="1" type="ORF">HF519_21750</name>
</gene>
<accession>A0A848DN21</accession>
<proteinExistence type="predicted"/>
<evidence type="ECO:0000313" key="2">
    <source>
        <dbReference type="Proteomes" id="UP000586918"/>
    </source>
</evidence>